<evidence type="ECO:0000313" key="6">
    <source>
        <dbReference type="EMBL" id="GAA4173090.1"/>
    </source>
</evidence>
<dbReference type="Gene3D" id="1.10.357.10">
    <property type="entry name" value="Tetracycline Repressor, domain 2"/>
    <property type="match status" value="1"/>
</dbReference>
<dbReference type="PRINTS" id="PR00455">
    <property type="entry name" value="HTHTETR"/>
</dbReference>
<name>A0ABP7ZYD7_9MICO</name>
<protein>
    <submittedName>
        <fullName evidence="6">TetR/AcrR family transcriptional regulator</fullName>
    </submittedName>
</protein>
<dbReference type="PROSITE" id="PS01081">
    <property type="entry name" value="HTH_TETR_1"/>
    <property type="match status" value="1"/>
</dbReference>
<keyword evidence="2 4" id="KW-0238">DNA-binding</keyword>
<keyword evidence="3" id="KW-0804">Transcription</keyword>
<feature type="DNA-binding region" description="H-T-H motif" evidence="4">
    <location>
        <begin position="39"/>
        <end position="58"/>
    </location>
</feature>
<dbReference type="InterPro" id="IPR050109">
    <property type="entry name" value="HTH-type_TetR-like_transc_reg"/>
</dbReference>
<evidence type="ECO:0000256" key="3">
    <source>
        <dbReference type="ARBA" id="ARBA00023163"/>
    </source>
</evidence>
<dbReference type="PROSITE" id="PS50977">
    <property type="entry name" value="HTH_TETR_2"/>
    <property type="match status" value="1"/>
</dbReference>
<dbReference type="InterPro" id="IPR023772">
    <property type="entry name" value="DNA-bd_HTH_TetR-type_CS"/>
</dbReference>
<keyword evidence="1" id="KW-0805">Transcription regulation</keyword>
<dbReference type="InterPro" id="IPR036271">
    <property type="entry name" value="Tet_transcr_reg_TetR-rel_C_sf"/>
</dbReference>
<accession>A0ABP7ZYD7</accession>
<dbReference type="Proteomes" id="UP001501079">
    <property type="component" value="Unassembled WGS sequence"/>
</dbReference>
<dbReference type="RefSeq" id="WP_344752877.1">
    <property type="nucleotide sequence ID" value="NZ_BAABBW010000002.1"/>
</dbReference>
<feature type="domain" description="HTH tetR-type" evidence="5">
    <location>
        <begin position="17"/>
        <end position="76"/>
    </location>
</feature>
<evidence type="ECO:0000256" key="4">
    <source>
        <dbReference type="PROSITE-ProRule" id="PRU00335"/>
    </source>
</evidence>
<dbReference type="Pfam" id="PF21597">
    <property type="entry name" value="TetR_C_43"/>
    <property type="match status" value="1"/>
</dbReference>
<keyword evidence="7" id="KW-1185">Reference proteome</keyword>
<dbReference type="SUPFAM" id="SSF46689">
    <property type="entry name" value="Homeodomain-like"/>
    <property type="match status" value="1"/>
</dbReference>
<evidence type="ECO:0000256" key="2">
    <source>
        <dbReference type="ARBA" id="ARBA00023125"/>
    </source>
</evidence>
<gene>
    <name evidence="6" type="ORF">GCM10022287_14990</name>
</gene>
<dbReference type="SUPFAM" id="SSF48498">
    <property type="entry name" value="Tetracyclin repressor-like, C-terminal domain"/>
    <property type="match status" value="1"/>
</dbReference>
<evidence type="ECO:0000259" key="5">
    <source>
        <dbReference type="PROSITE" id="PS50977"/>
    </source>
</evidence>
<evidence type="ECO:0000256" key="1">
    <source>
        <dbReference type="ARBA" id="ARBA00023015"/>
    </source>
</evidence>
<reference evidence="7" key="1">
    <citation type="journal article" date="2019" name="Int. J. Syst. Evol. Microbiol.">
        <title>The Global Catalogue of Microorganisms (GCM) 10K type strain sequencing project: providing services to taxonomists for standard genome sequencing and annotation.</title>
        <authorList>
            <consortium name="The Broad Institute Genomics Platform"/>
            <consortium name="The Broad Institute Genome Sequencing Center for Infectious Disease"/>
            <person name="Wu L."/>
            <person name="Ma J."/>
        </authorList>
    </citation>
    <scope>NUCLEOTIDE SEQUENCE [LARGE SCALE GENOMIC DNA]</scope>
    <source>
        <strain evidence="7">JCM 17591</strain>
    </source>
</reference>
<sequence length="224" mass="24457">MTSTADAPTRPLRRDAARNRRALLDAGREVFAARGLEATLDEIAHHAGVGVGTAYRHFANKQELAAAIFKDDFEQLVESARAALEVEDPWQALTGFIESTVAKQADDRGLHELMTAGAMNEQPMQVDGKLETIREALFEPVAALMERAKKSGCLRQDASPTDLAAILLMMGSTFTVSEAVSRPVWKRYLRLLLDGLRCTGCATLPEDALDVDELDLALAVVKKH</sequence>
<organism evidence="6 7">
    <name type="scientific">Gryllotalpicola koreensis</name>
    <dbReference type="NCBI Taxonomy" id="993086"/>
    <lineage>
        <taxon>Bacteria</taxon>
        <taxon>Bacillati</taxon>
        <taxon>Actinomycetota</taxon>
        <taxon>Actinomycetes</taxon>
        <taxon>Micrococcales</taxon>
        <taxon>Microbacteriaceae</taxon>
        <taxon>Gryllotalpicola</taxon>
    </lineage>
</organism>
<comment type="caution">
    <text evidence="6">The sequence shown here is derived from an EMBL/GenBank/DDBJ whole genome shotgun (WGS) entry which is preliminary data.</text>
</comment>
<dbReference type="PANTHER" id="PTHR30055:SF234">
    <property type="entry name" value="HTH-TYPE TRANSCRIPTIONAL REGULATOR BETI"/>
    <property type="match status" value="1"/>
</dbReference>
<dbReference type="Pfam" id="PF00440">
    <property type="entry name" value="TetR_N"/>
    <property type="match status" value="1"/>
</dbReference>
<dbReference type="InterPro" id="IPR049445">
    <property type="entry name" value="TetR_SbtR-like_C"/>
</dbReference>
<dbReference type="PANTHER" id="PTHR30055">
    <property type="entry name" value="HTH-TYPE TRANSCRIPTIONAL REGULATOR RUTR"/>
    <property type="match status" value="1"/>
</dbReference>
<dbReference type="InterPro" id="IPR001647">
    <property type="entry name" value="HTH_TetR"/>
</dbReference>
<dbReference type="EMBL" id="BAABBW010000002">
    <property type="protein sequence ID" value="GAA4173090.1"/>
    <property type="molecule type" value="Genomic_DNA"/>
</dbReference>
<proteinExistence type="predicted"/>
<evidence type="ECO:0000313" key="7">
    <source>
        <dbReference type="Proteomes" id="UP001501079"/>
    </source>
</evidence>
<dbReference type="InterPro" id="IPR009057">
    <property type="entry name" value="Homeodomain-like_sf"/>
</dbReference>